<dbReference type="AlphaFoldDB" id="S5TNT5"/>
<sequence>MLDDTVLDRLRNEIQSSCVIAPPSQIAEIPSQPHRRDTTSYADEGSNDGATNGEGFGYCPQTFKPIEEECLKELGISNNDLEEAIKARDISMMDPCFFGCLFKKVGLLNEKGRYDLNTGLAVLKKLVMNDSKYAKLEESARRCETVNDQEVSDGDAGCERGVLVVTCFFKTAQ</sequence>
<dbReference type="SMART" id="SM00708">
    <property type="entry name" value="PhBP"/>
    <property type="match status" value="1"/>
</dbReference>
<name>S5TNT5_SESIF</name>
<protein>
    <submittedName>
        <fullName evidence="2">OBP13</fullName>
    </submittedName>
</protein>
<dbReference type="CDD" id="cd23992">
    <property type="entry name" value="PBP_GOBP"/>
    <property type="match status" value="1"/>
</dbReference>
<proteinExistence type="evidence at transcript level"/>
<organism evidence="2">
    <name type="scientific">Sesamia inferens</name>
    <name type="common">Purple stem borer</name>
    <dbReference type="NCBI Taxonomy" id="492764"/>
    <lineage>
        <taxon>Eukaryota</taxon>
        <taxon>Metazoa</taxon>
        <taxon>Ecdysozoa</taxon>
        <taxon>Arthropoda</taxon>
        <taxon>Hexapoda</taxon>
        <taxon>Insecta</taxon>
        <taxon>Pterygota</taxon>
        <taxon>Neoptera</taxon>
        <taxon>Endopterygota</taxon>
        <taxon>Lepidoptera</taxon>
        <taxon>Glossata</taxon>
        <taxon>Ditrysia</taxon>
        <taxon>Noctuoidea</taxon>
        <taxon>Noctuidae</taxon>
        <taxon>Amphipyrinae</taxon>
        <taxon>Sesamia</taxon>
    </lineage>
</organism>
<dbReference type="InterPro" id="IPR006170">
    <property type="entry name" value="PBP/GOBP"/>
</dbReference>
<evidence type="ECO:0000313" key="2">
    <source>
        <dbReference type="EMBL" id="AGS36753.1"/>
    </source>
</evidence>
<dbReference type="EMBL" id="KC887519">
    <property type="protein sequence ID" value="AGS36753.1"/>
    <property type="molecule type" value="mRNA"/>
</dbReference>
<dbReference type="Pfam" id="PF01395">
    <property type="entry name" value="PBP_GOBP"/>
    <property type="match status" value="1"/>
</dbReference>
<reference evidence="2" key="1">
    <citation type="journal article" date="2013" name="PLoS ONE">
        <title>Differential expression patterns in chemosensory and non-chemosensory tissues of putative chemosensory genes identified by transcriptome analysis of insect pest the purple stem borer Sesamia inferens (Walker).</title>
        <authorList>
            <person name="Zhang Y.N."/>
            <person name="Jin J.Y."/>
            <person name="Jin R."/>
            <person name="Xia Y.H."/>
            <person name="Zhou J.J."/>
            <person name="Deng J.Y."/>
            <person name="Dong S.L."/>
        </authorList>
    </citation>
    <scope>NUCLEOTIDE SEQUENCE</scope>
</reference>
<dbReference type="InterPro" id="IPR036728">
    <property type="entry name" value="PBP_GOBP_sf"/>
</dbReference>
<dbReference type="Gene3D" id="1.10.238.20">
    <property type="entry name" value="Pheromone/general odorant binding protein domain"/>
    <property type="match status" value="1"/>
</dbReference>
<dbReference type="SUPFAM" id="SSF47565">
    <property type="entry name" value="Insect pheromone/odorant-binding proteins"/>
    <property type="match status" value="1"/>
</dbReference>
<reference evidence="2" key="2">
    <citation type="submission" date="2013-04" db="EMBL/GenBank/DDBJ databases">
        <authorList>
            <person name="Zhang Y.-N."/>
            <person name="Jin J.-Y."/>
            <person name="Jin R."/>
            <person name="Xia Y.-H."/>
            <person name="Dong S.-L."/>
        </authorList>
    </citation>
    <scope>NUCLEOTIDE SEQUENCE</scope>
</reference>
<feature type="region of interest" description="Disordered" evidence="1">
    <location>
        <begin position="28"/>
        <end position="54"/>
    </location>
</feature>
<dbReference type="GO" id="GO:0005549">
    <property type="term" value="F:odorant binding"/>
    <property type="evidence" value="ECO:0007669"/>
    <property type="project" value="InterPro"/>
</dbReference>
<evidence type="ECO:0000256" key="1">
    <source>
        <dbReference type="SAM" id="MobiDB-lite"/>
    </source>
</evidence>
<accession>S5TNT5</accession>